<reference evidence="1 2" key="1">
    <citation type="submission" date="2021-03" db="EMBL/GenBank/DDBJ databases">
        <title>Thiomicrorhabdus sp.nov.,novel sulfur-oxidizing bacteria isolated from coastal sediment.</title>
        <authorList>
            <person name="Liu X."/>
        </authorList>
    </citation>
    <scope>NUCLEOTIDE SEQUENCE [LARGE SCALE GENOMIC DNA]</scope>
    <source>
        <strain evidence="1 2">6S2-11</strain>
    </source>
</reference>
<evidence type="ECO:0000313" key="2">
    <source>
        <dbReference type="Proteomes" id="UP000664835"/>
    </source>
</evidence>
<gene>
    <name evidence="1" type="ORF">J3998_03740</name>
</gene>
<name>A0ABS3Q4C9_9GAMM</name>
<dbReference type="RefSeq" id="WP_208148127.1">
    <property type="nucleotide sequence ID" value="NZ_JAGETV010000004.1"/>
</dbReference>
<organism evidence="1 2">
    <name type="scientific">Thiomicrorhabdus marina</name>
    <dbReference type="NCBI Taxonomy" id="2818442"/>
    <lineage>
        <taxon>Bacteria</taxon>
        <taxon>Pseudomonadati</taxon>
        <taxon>Pseudomonadota</taxon>
        <taxon>Gammaproteobacteria</taxon>
        <taxon>Thiotrichales</taxon>
        <taxon>Piscirickettsiaceae</taxon>
        <taxon>Thiomicrorhabdus</taxon>
    </lineage>
</organism>
<comment type="caution">
    <text evidence="1">The sequence shown here is derived from an EMBL/GenBank/DDBJ whole genome shotgun (WGS) entry which is preliminary data.</text>
</comment>
<keyword evidence="2" id="KW-1185">Reference proteome</keyword>
<dbReference type="EMBL" id="JAGETV010000004">
    <property type="protein sequence ID" value="MBO1926680.1"/>
    <property type="molecule type" value="Genomic_DNA"/>
</dbReference>
<dbReference type="Proteomes" id="UP000664835">
    <property type="component" value="Unassembled WGS sequence"/>
</dbReference>
<sequence length="208" mass="22794">MTTAIKNALCGSMGLHGTTKAANIGGLTKNPKRQSKVLNSAFFVPKIRAFLCAMGMKNRNRISKYGRVNEQNKRPHSWGNMFSRLGTISDTRPPVKIAGGKTKLESQGGHHMANTSQTRGKFTPADFSFSIELPQHSFIKRFIAVYSPACGWSLMIETESGQVATICNPSNGFTRYFEDLDSLALWLSTQGVPEMSVFLPALSMGGRD</sequence>
<protein>
    <submittedName>
        <fullName evidence="1">Uncharacterized protein</fullName>
    </submittedName>
</protein>
<evidence type="ECO:0000313" key="1">
    <source>
        <dbReference type="EMBL" id="MBO1926680.1"/>
    </source>
</evidence>
<accession>A0ABS3Q4C9</accession>
<proteinExistence type="predicted"/>